<gene>
    <name evidence="3" type="ORF">AWY79_00225</name>
    <name evidence="4" type="ORF">EDC59_11383</name>
</gene>
<accession>A0A140D8X6</accession>
<name>A0A140D8X6_9BACT</name>
<reference evidence="3 5" key="1">
    <citation type="journal article" date="2016" name="Front. Microbiol.">
        <title>Genome Sequence of the Piezophilic, Mesophilic Sulfate-Reducing Bacterium Desulfovibrio indicus J2T.</title>
        <authorList>
            <person name="Cao J."/>
            <person name="Maignien L."/>
            <person name="Shao Z."/>
            <person name="Alain K."/>
            <person name="Jebbar M."/>
        </authorList>
    </citation>
    <scope>NUCLEOTIDE SEQUENCE [LARGE SCALE GENOMIC DNA]</scope>
    <source>
        <strain evidence="3 5">J2</strain>
    </source>
</reference>
<proteinExistence type="predicted"/>
<dbReference type="Proteomes" id="UP000295506">
    <property type="component" value="Unassembled WGS sequence"/>
</dbReference>
<dbReference type="RefSeq" id="WP_066798961.1">
    <property type="nucleotide sequence ID" value="NZ_CP014206.1"/>
</dbReference>
<feature type="domain" description="Phage head morphogenesis" evidence="2">
    <location>
        <begin position="54"/>
        <end position="184"/>
    </location>
</feature>
<dbReference type="KEGG" id="dej:AWY79_00225"/>
<protein>
    <submittedName>
        <fullName evidence="3">Head morphogenesis protein</fullName>
    </submittedName>
    <submittedName>
        <fullName evidence="4">Phage Mu protein F like protein</fullName>
    </submittedName>
</protein>
<evidence type="ECO:0000313" key="6">
    <source>
        <dbReference type="Proteomes" id="UP000295506"/>
    </source>
</evidence>
<sequence length="420" mass="46807">MAKPAHLIPPPKEALAWFRSKGIKPSFDHTDVWREEHASAFTVAKATKLDILSDIRAEVDRALAEGRTYRDFAKNLTPTLQRKGWWGVKAQTDPLTGETRMVQLGSPRRLKVIYETNMRTARSAGQWERIQRTKAGLPYLLYQLGPSREHRPEHVAFHGLLLPVDETFWSTHMPPNGWGCKCHVRQVSKGEYARLQKNGVRAPEPEQEINPDTGLPTGHRMPSSVPVRTKAPNLGTREWVNKRTGEVHRVPVGVDPGWDYNPGAAGRLNKSLELAGQKLVQAGAEGGPVVRELVAGTLEDWAKSPKADFPIGLMSEADAARIGGKVRLVNLSPETMAKQLRAHPELAFDEYATVQDALDRGEAIQDGPRSLVYLLESDGYVVVVKATRTGKALFMTSLRRLPSSDARRDVELRRLRGKQK</sequence>
<dbReference type="Pfam" id="PF04233">
    <property type="entry name" value="Phage_Mu_F"/>
    <property type="match status" value="1"/>
</dbReference>
<dbReference type="EMBL" id="CP014206">
    <property type="protein sequence ID" value="AMK09643.1"/>
    <property type="molecule type" value="Genomic_DNA"/>
</dbReference>
<evidence type="ECO:0000313" key="3">
    <source>
        <dbReference type="EMBL" id="AMK09643.1"/>
    </source>
</evidence>
<feature type="region of interest" description="Disordered" evidence="1">
    <location>
        <begin position="198"/>
        <end position="230"/>
    </location>
</feature>
<organism evidence="4 6">
    <name type="scientific">Pseudodesulfovibrio indicus</name>
    <dbReference type="NCBI Taxonomy" id="1716143"/>
    <lineage>
        <taxon>Bacteria</taxon>
        <taxon>Pseudomonadati</taxon>
        <taxon>Thermodesulfobacteriota</taxon>
        <taxon>Desulfovibrionia</taxon>
        <taxon>Desulfovibrionales</taxon>
        <taxon>Desulfovibrionaceae</taxon>
    </lineage>
</organism>
<evidence type="ECO:0000259" key="2">
    <source>
        <dbReference type="Pfam" id="PF04233"/>
    </source>
</evidence>
<dbReference type="InterPro" id="IPR006528">
    <property type="entry name" value="Phage_head_morphogenesis_dom"/>
</dbReference>
<dbReference type="AlphaFoldDB" id="A0A140D8X6"/>
<dbReference type="EMBL" id="SOBK01000013">
    <property type="protein sequence ID" value="TDT86407.1"/>
    <property type="molecule type" value="Genomic_DNA"/>
</dbReference>
<evidence type="ECO:0000313" key="4">
    <source>
        <dbReference type="EMBL" id="TDT86407.1"/>
    </source>
</evidence>
<dbReference type="Proteomes" id="UP000055611">
    <property type="component" value="Chromosome"/>
</dbReference>
<reference evidence="4 6" key="2">
    <citation type="submission" date="2019-03" db="EMBL/GenBank/DDBJ databases">
        <title>Genomic Encyclopedia of Type Strains, Phase IV (KMG-IV): sequencing the most valuable type-strain genomes for metagenomic binning, comparative biology and taxonomic classification.</title>
        <authorList>
            <person name="Goeker M."/>
        </authorList>
    </citation>
    <scope>NUCLEOTIDE SEQUENCE [LARGE SCALE GENOMIC DNA]</scope>
    <source>
        <strain evidence="4 6">DSM 101483</strain>
    </source>
</reference>
<dbReference type="OrthoDB" id="9813502at2"/>
<evidence type="ECO:0000256" key="1">
    <source>
        <dbReference type="SAM" id="MobiDB-lite"/>
    </source>
</evidence>
<keyword evidence="5" id="KW-1185">Reference proteome</keyword>
<evidence type="ECO:0000313" key="5">
    <source>
        <dbReference type="Proteomes" id="UP000055611"/>
    </source>
</evidence>